<organism evidence="1">
    <name type="scientific">Brachypodium distachyon</name>
    <name type="common">Purple false brome</name>
    <name type="synonym">Trachynia distachya</name>
    <dbReference type="NCBI Taxonomy" id="15368"/>
    <lineage>
        <taxon>Eukaryota</taxon>
        <taxon>Viridiplantae</taxon>
        <taxon>Streptophyta</taxon>
        <taxon>Embryophyta</taxon>
        <taxon>Tracheophyta</taxon>
        <taxon>Spermatophyta</taxon>
        <taxon>Magnoliopsida</taxon>
        <taxon>Liliopsida</taxon>
        <taxon>Poales</taxon>
        <taxon>Poaceae</taxon>
        <taxon>BOP clade</taxon>
        <taxon>Pooideae</taxon>
        <taxon>Stipodae</taxon>
        <taxon>Brachypodieae</taxon>
        <taxon>Brachypodium</taxon>
    </lineage>
</organism>
<reference evidence="2" key="3">
    <citation type="submission" date="2018-08" db="UniProtKB">
        <authorList>
            <consortium name="EnsemblPlants"/>
        </authorList>
    </citation>
    <scope>IDENTIFICATION</scope>
    <source>
        <strain evidence="2">cv. Bd21</strain>
    </source>
</reference>
<keyword evidence="3" id="KW-1185">Reference proteome</keyword>
<sequence length="79" mass="9028">MTEAALGRDTGGQSRRCDIKQRKENAEYKVTDETEREMCKITNLRPGKKRVNVNWGIPRIELGTSRTLSENHTTRPNAL</sequence>
<evidence type="ECO:0000313" key="1">
    <source>
        <dbReference type="EMBL" id="KQJ86664.1"/>
    </source>
</evidence>
<reference evidence="1" key="2">
    <citation type="submission" date="2017-06" db="EMBL/GenBank/DDBJ databases">
        <title>WGS assembly of Brachypodium distachyon.</title>
        <authorList>
            <consortium name="The International Brachypodium Initiative"/>
            <person name="Lucas S."/>
            <person name="Harmon-Smith M."/>
            <person name="Lail K."/>
            <person name="Tice H."/>
            <person name="Grimwood J."/>
            <person name="Bruce D."/>
            <person name="Barry K."/>
            <person name="Shu S."/>
            <person name="Lindquist E."/>
            <person name="Wang M."/>
            <person name="Pitluck S."/>
            <person name="Vogel J.P."/>
            <person name="Garvin D.F."/>
            <person name="Mockler T.C."/>
            <person name="Schmutz J."/>
            <person name="Rokhsar D."/>
            <person name="Bevan M.W."/>
        </authorList>
    </citation>
    <scope>NUCLEOTIDE SEQUENCE</scope>
    <source>
        <strain evidence="1">Bd21</strain>
    </source>
</reference>
<dbReference type="OrthoDB" id="1434832at2759"/>
<dbReference type="AlphaFoldDB" id="A0A0Q3IKB7"/>
<reference evidence="1 2" key="1">
    <citation type="journal article" date="2010" name="Nature">
        <title>Genome sequencing and analysis of the model grass Brachypodium distachyon.</title>
        <authorList>
            <consortium name="International Brachypodium Initiative"/>
        </authorList>
    </citation>
    <scope>NUCLEOTIDE SEQUENCE [LARGE SCALE GENOMIC DNA]</scope>
    <source>
        <strain evidence="1 2">Bd21</strain>
    </source>
</reference>
<evidence type="ECO:0000313" key="2">
    <source>
        <dbReference type="EnsemblPlants" id="KQJ86664"/>
    </source>
</evidence>
<dbReference type="Proteomes" id="UP000008810">
    <property type="component" value="Chromosome 4"/>
</dbReference>
<dbReference type="Gramene" id="KQJ86664">
    <property type="protein sequence ID" value="KQJ86664"/>
    <property type="gene ID" value="BRADI_4g07003v3"/>
</dbReference>
<dbReference type="EMBL" id="CM000883">
    <property type="protein sequence ID" value="KQJ86664.1"/>
    <property type="molecule type" value="Genomic_DNA"/>
</dbReference>
<evidence type="ECO:0000313" key="3">
    <source>
        <dbReference type="Proteomes" id="UP000008810"/>
    </source>
</evidence>
<protein>
    <submittedName>
        <fullName evidence="1 2">Uncharacterized protein</fullName>
    </submittedName>
</protein>
<accession>A0A0Q3IKB7</accession>
<gene>
    <name evidence="1" type="ORF">BRADI_4g07003v3</name>
</gene>
<proteinExistence type="predicted"/>
<dbReference type="EnsemblPlants" id="KQJ86664">
    <property type="protein sequence ID" value="KQJ86664"/>
    <property type="gene ID" value="BRADI_4g07003v3"/>
</dbReference>
<name>A0A0Q3IKB7_BRADI</name>
<dbReference type="InParanoid" id="A0A0Q3IKB7"/>